<proteinExistence type="predicted"/>
<keyword evidence="2" id="KW-0472">Membrane</keyword>
<accession>M5TSD6</accession>
<reference evidence="3 4" key="1">
    <citation type="journal article" date="2013" name="Mar. Genomics">
        <title>Expression of sulfatases in Rhodopirellula baltica and the diversity of sulfatases in the genus Rhodopirellula.</title>
        <authorList>
            <person name="Wegner C.E."/>
            <person name="Richter-Heitmann T."/>
            <person name="Klindworth A."/>
            <person name="Klockow C."/>
            <person name="Richter M."/>
            <person name="Achstetter T."/>
            <person name="Glockner F.O."/>
            <person name="Harder J."/>
        </authorList>
    </citation>
    <scope>NUCLEOTIDE SEQUENCE [LARGE SCALE GENOMIC DNA]</scope>
    <source>
        <strain evidence="3 4">SM41</strain>
    </source>
</reference>
<dbReference type="OrthoDB" id="275335at2"/>
<sequence>MSNKVFSNDSLASASALLGRGGSLRTEQPSMSPLSKGVLAVTAMLVVILLCGIGLRVSVGLVSDQRHSTEDLSVTPVSRSNSRSLTAQQREHERIREEARRKDRELLSRRQERLWREQCMDRPDKTAAYQKWYAEVREIEEQIKVAEQIQSQLSPEDAEHGPLSEGTVLWHRKQRLLELKADGPRL</sequence>
<organism evidence="3 4">
    <name type="scientific">Rhodopirellula sallentina SM41</name>
    <dbReference type="NCBI Taxonomy" id="1263870"/>
    <lineage>
        <taxon>Bacteria</taxon>
        <taxon>Pseudomonadati</taxon>
        <taxon>Planctomycetota</taxon>
        <taxon>Planctomycetia</taxon>
        <taxon>Pirellulales</taxon>
        <taxon>Pirellulaceae</taxon>
        <taxon>Rhodopirellula</taxon>
    </lineage>
</organism>
<name>M5TSD6_9BACT</name>
<evidence type="ECO:0000313" key="4">
    <source>
        <dbReference type="Proteomes" id="UP000011885"/>
    </source>
</evidence>
<keyword evidence="2" id="KW-1133">Transmembrane helix</keyword>
<keyword evidence="4" id="KW-1185">Reference proteome</keyword>
<evidence type="ECO:0000313" key="3">
    <source>
        <dbReference type="EMBL" id="EMI52102.1"/>
    </source>
</evidence>
<keyword evidence="2" id="KW-0812">Transmembrane</keyword>
<dbReference type="PATRIC" id="fig|1263870.3.peg.6829"/>
<dbReference type="Proteomes" id="UP000011885">
    <property type="component" value="Unassembled WGS sequence"/>
</dbReference>
<feature type="transmembrane region" description="Helical" evidence="2">
    <location>
        <begin position="38"/>
        <end position="59"/>
    </location>
</feature>
<gene>
    <name evidence="3" type="ORF">RSSM_06446</name>
</gene>
<comment type="caution">
    <text evidence="3">The sequence shown here is derived from an EMBL/GenBank/DDBJ whole genome shotgun (WGS) entry which is preliminary data.</text>
</comment>
<evidence type="ECO:0000256" key="2">
    <source>
        <dbReference type="SAM" id="Phobius"/>
    </source>
</evidence>
<feature type="compositionally biased region" description="Polar residues" evidence="1">
    <location>
        <begin position="71"/>
        <end position="88"/>
    </location>
</feature>
<feature type="region of interest" description="Disordered" evidence="1">
    <location>
        <begin position="68"/>
        <end position="97"/>
    </location>
</feature>
<evidence type="ECO:0000256" key="1">
    <source>
        <dbReference type="SAM" id="MobiDB-lite"/>
    </source>
</evidence>
<dbReference type="AlphaFoldDB" id="M5TSD6"/>
<dbReference type="RefSeq" id="WP_008688425.1">
    <property type="nucleotide sequence ID" value="NZ_ANOH01000448.1"/>
</dbReference>
<protein>
    <submittedName>
        <fullName evidence="3">Uncharacterized protein</fullName>
    </submittedName>
</protein>
<dbReference type="EMBL" id="ANOH01000448">
    <property type="protein sequence ID" value="EMI52102.1"/>
    <property type="molecule type" value="Genomic_DNA"/>
</dbReference>